<accession>A0A6J5S854</accession>
<evidence type="ECO:0000313" key="1">
    <source>
        <dbReference type="EMBL" id="CAB4205037.1"/>
    </source>
</evidence>
<organism evidence="1">
    <name type="scientific">uncultured Caudovirales phage</name>
    <dbReference type="NCBI Taxonomy" id="2100421"/>
    <lineage>
        <taxon>Viruses</taxon>
        <taxon>Duplodnaviria</taxon>
        <taxon>Heunggongvirae</taxon>
        <taxon>Uroviricota</taxon>
        <taxon>Caudoviricetes</taxon>
        <taxon>Peduoviridae</taxon>
        <taxon>Maltschvirus</taxon>
        <taxon>Maltschvirus maltsch</taxon>
    </lineage>
</organism>
<gene>
    <name evidence="1" type="ORF">UFOVP1406_17</name>
</gene>
<sequence length="52" mass="6082">MGELEFIFDKNEFINIGHFDFCDKCMKYVSIENGHTETLDGLQLAWFCAECK</sequence>
<proteinExistence type="predicted"/>
<reference evidence="1" key="1">
    <citation type="submission" date="2020-05" db="EMBL/GenBank/DDBJ databases">
        <authorList>
            <person name="Chiriac C."/>
            <person name="Salcher M."/>
            <person name="Ghai R."/>
            <person name="Kavagutti S V."/>
        </authorList>
    </citation>
    <scope>NUCLEOTIDE SEQUENCE</scope>
</reference>
<protein>
    <submittedName>
        <fullName evidence="1">Uncharacterized protein</fullName>
    </submittedName>
</protein>
<name>A0A6J5S854_9CAUD</name>
<dbReference type="EMBL" id="LR797354">
    <property type="protein sequence ID" value="CAB4205037.1"/>
    <property type="molecule type" value="Genomic_DNA"/>
</dbReference>